<protein>
    <submittedName>
        <fullName evidence="1">Uncharacterized protein</fullName>
    </submittedName>
</protein>
<feature type="non-terminal residue" evidence="1">
    <location>
        <position position="58"/>
    </location>
</feature>
<organism evidence="1">
    <name type="scientific">marine sediment metagenome</name>
    <dbReference type="NCBI Taxonomy" id="412755"/>
    <lineage>
        <taxon>unclassified sequences</taxon>
        <taxon>metagenomes</taxon>
        <taxon>ecological metagenomes</taxon>
    </lineage>
</organism>
<evidence type="ECO:0000313" key="1">
    <source>
        <dbReference type="EMBL" id="KKK85861.1"/>
    </source>
</evidence>
<comment type="caution">
    <text evidence="1">The sequence shown here is derived from an EMBL/GenBank/DDBJ whole genome shotgun (WGS) entry which is preliminary data.</text>
</comment>
<accession>A0A0F9BND8</accession>
<gene>
    <name evidence="1" type="ORF">LCGC14_2769000</name>
</gene>
<sequence length="58" mass="6340">MGSNFDFPDVGDYARGMHLLTAALVNGVDQFTTMQFMACGLASQVCYVEPSHHARSFP</sequence>
<reference evidence="1" key="1">
    <citation type="journal article" date="2015" name="Nature">
        <title>Complex archaea that bridge the gap between prokaryotes and eukaryotes.</title>
        <authorList>
            <person name="Spang A."/>
            <person name="Saw J.H."/>
            <person name="Jorgensen S.L."/>
            <person name="Zaremba-Niedzwiedzka K."/>
            <person name="Martijn J."/>
            <person name="Lind A.E."/>
            <person name="van Eijk R."/>
            <person name="Schleper C."/>
            <person name="Guy L."/>
            <person name="Ettema T.J."/>
        </authorList>
    </citation>
    <scope>NUCLEOTIDE SEQUENCE</scope>
</reference>
<proteinExistence type="predicted"/>
<dbReference type="EMBL" id="LAZR01051113">
    <property type="protein sequence ID" value="KKK85861.1"/>
    <property type="molecule type" value="Genomic_DNA"/>
</dbReference>
<name>A0A0F9BND8_9ZZZZ</name>
<dbReference type="AlphaFoldDB" id="A0A0F9BND8"/>